<reference evidence="1" key="1">
    <citation type="journal article" date="2012" name="Nature">
        <title>The oyster genome reveals stress adaptation and complexity of shell formation.</title>
        <authorList>
            <person name="Zhang G."/>
            <person name="Fang X."/>
            <person name="Guo X."/>
            <person name="Li L."/>
            <person name="Luo R."/>
            <person name="Xu F."/>
            <person name="Yang P."/>
            <person name="Zhang L."/>
            <person name="Wang X."/>
            <person name="Qi H."/>
            <person name="Xiong Z."/>
            <person name="Que H."/>
            <person name="Xie Y."/>
            <person name="Holland P.W."/>
            <person name="Paps J."/>
            <person name="Zhu Y."/>
            <person name="Wu F."/>
            <person name="Chen Y."/>
            <person name="Wang J."/>
            <person name="Peng C."/>
            <person name="Meng J."/>
            <person name="Yang L."/>
            <person name="Liu J."/>
            <person name="Wen B."/>
            <person name="Zhang N."/>
            <person name="Huang Z."/>
            <person name="Zhu Q."/>
            <person name="Feng Y."/>
            <person name="Mount A."/>
            <person name="Hedgecock D."/>
            <person name="Xu Z."/>
            <person name="Liu Y."/>
            <person name="Domazet-Loso T."/>
            <person name="Du Y."/>
            <person name="Sun X."/>
            <person name="Zhang S."/>
            <person name="Liu B."/>
            <person name="Cheng P."/>
            <person name="Jiang X."/>
            <person name="Li J."/>
            <person name="Fan D."/>
            <person name="Wang W."/>
            <person name="Fu W."/>
            <person name="Wang T."/>
            <person name="Wang B."/>
            <person name="Zhang J."/>
            <person name="Peng Z."/>
            <person name="Li Y."/>
            <person name="Li N."/>
            <person name="Wang J."/>
            <person name="Chen M."/>
            <person name="He Y."/>
            <person name="Tan F."/>
            <person name="Song X."/>
            <person name="Zheng Q."/>
            <person name="Huang R."/>
            <person name="Yang H."/>
            <person name="Du X."/>
            <person name="Chen L."/>
            <person name="Yang M."/>
            <person name="Gaffney P.M."/>
            <person name="Wang S."/>
            <person name="Luo L."/>
            <person name="She Z."/>
            <person name="Ming Y."/>
            <person name="Huang W."/>
            <person name="Zhang S."/>
            <person name="Huang B."/>
            <person name="Zhang Y."/>
            <person name="Qu T."/>
            <person name="Ni P."/>
            <person name="Miao G."/>
            <person name="Wang J."/>
            <person name="Wang Q."/>
            <person name="Steinberg C.E."/>
            <person name="Wang H."/>
            <person name="Li N."/>
            <person name="Qian L."/>
            <person name="Zhang G."/>
            <person name="Li Y."/>
            <person name="Yang H."/>
            <person name="Liu X."/>
            <person name="Wang J."/>
            <person name="Yin Y."/>
            <person name="Wang J."/>
        </authorList>
    </citation>
    <scope>NUCLEOTIDE SEQUENCE [LARGE SCALE GENOMIC DNA]</scope>
    <source>
        <strain evidence="1">05x7-T-G4-1.051#20</strain>
    </source>
</reference>
<accession>K1QHP7</accession>
<dbReference type="HOGENOM" id="CLU_1379314_0_0_1"/>
<dbReference type="AlphaFoldDB" id="K1QHP7"/>
<name>K1QHP7_MAGGI</name>
<sequence length="198" mass="22097">MLPVAKCVANAEGYDHDVLNVGSIQTHFVKLVDKKFPESYHNTALQPLVNMYSYTQGERVNRSCQIPDPYAMTISDVTNLRCIDGGGIKMGNAIKLSGKLLAKKDIESNNRCEKLADFELPREGTKNDNVEEDYDHLHQSQPNACASSSENVYSHTTDNQYGLLPVITDDTYDHTVGREGEYGTTQVCQDSENTYDHT</sequence>
<proteinExistence type="predicted"/>
<dbReference type="EMBL" id="JH818449">
    <property type="protein sequence ID" value="EKC30674.1"/>
    <property type="molecule type" value="Genomic_DNA"/>
</dbReference>
<evidence type="ECO:0000313" key="1">
    <source>
        <dbReference type="EMBL" id="EKC30674.1"/>
    </source>
</evidence>
<dbReference type="InParanoid" id="K1QHP7"/>
<organism evidence="1">
    <name type="scientific">Magallana gigas</name>
    <name type="common">Pacific oyster</name>
    <name type="synonym">Crassostrea gigas</name>
    <dbReference type="NCBI Taxonomy" id="29159"/>
    <lineage>
        <taxon>Eukaryota</taxon>
        <taxon>Metazoa</taxon>
        <taxon>Spiralia</taxon>
        <taxon>Lophotrochozoa</taxon>
        <taxon>Mollusca</taxon>
        <taxon>Bivalvia</taxon>
        <taxon>Autobranchia</taxon>
        <taxon>Pteriomorphia</taxon>
        <taxon>Ostreida</taxon>
        <taxon>Ostreoidea</taxon>
        <taxon>Ostreidae</taxon>
        <taxon>Magallana</taxon>
    </lineage>
</organism>
<gene>
    <name evidence="1" type="ORF">CGI_10017443</name>
</gene>
<protein>
    <submittedName>
        <fullName evidence="1">Uncharacterized protein</fullName>
    </submittedName>
</protein>